<evidence type="ECO:0000313" key="2">
    <source>
        <dbReference type="Proteomes" id="UP000264002"/>
    </source>
</evidence>
<dbReference type="AlphaFoldDB" id="A0A372MGA6"/>
<proteinExistence type="predicted"/>
<dbReference type="EMBL" id="QUWK01000007">
    <property type="protein sequence ID" value="RFU94827.1"/>
    <property type="molecule type" value="Genomic_DNA"/>
</dbReference>
<evidence type="ECO:0000313" key="1">
    <source>
        <dbReference type="EMBL" id="RFU94827.1"/>
    </source>
</evidence>
<protein>
    <recommendedName>
        <fullName evidence="3">DUF4402 domain-containing protein</fullName>
    </recommendedName>
</protein>
<comment type="caution">
    <text evidence="1">The sequence shown here is derived from an EMBL/GenBank/DDBJ whole genome shotgun (WGS) entry which is preliminary data.</text>
</comment>
<reference evidence="1 2" key="2">
    <citation type="submission" date="2018-09" db="EMBL/GenBank/DDBJ databases">
        <title>Genome of Sphaerochaeta halotolerans strain 4-11.</title>
        <authorList>
            <person name="Nazina T.N."/>
            <person name="Sokolova D.S."/>
        </authorList>
    </citation>
    <scope>NUCLEOTIDE SEQUENCE [LARGE SCALE GENOMIC DNA]</scope>
    <source>
        <strain evidence="1 2">4-11</strain>
    </source>
</reference>
<evidence type="ECO:0008006" key="3">
    <source>
        <dbReference type="Google" id="ProtNLM"/>
    </source>
</evidence>
<keyword evidence="2" id="KW-1185">Reference proteome</keyword>
<accession>A0A372MGA6</accession>
<reference evidence="2" key="1">
    <citation type="submission" date="2018-08" db="EMBL/GenBank/DDBJ databases">
        <authorList>
            <person name="Grouzdev D.S."/>
            <person name="Krutkina M.S."/>
        </authorList>
    </citation>
    <scope>NUCLEOTIDE SEQUENCE [LARGE SCALE GENOMIC DNA]</scope>
    <source>
        <strain evidence="2">4-11</strain>
    </source>
</reference>
<gene>
    <name evidence="1" type="ORF">DYP60_08235</name>
</gene>
<dbReference type="Proteomes" id="UP000264002">
    <property type="component" value="Unassembled WGS sequence"/>
</dbReference>
<name>A0A372MGA6_9SPIR</name>
<organism evidence="1 2">
    <name type="scientific">Sphaerochaeta halotolerans</name>
    <dbReference type="NCBI Taxonomy" id="2293840"/>
    <lineage>
        <taxon>Bacteria</taxon>
        <taxon>Pseudomonadati</taxon>
        <taxon>Spirochaetota</taxon>
        <taxon>Spirochaetia</taxon>
        <taxon>Spirochaetales</taxon>
        <taxon>Sphaerochaetaceae</taxon>
        <taxon>Sphaerochaeta</taxon>
    </lineage>
</organism>
<sequence>MKFRLKLILPILCFLLVEGAVLSATPLPFTNVRVEGRMPITEIFRVEQNDAALDFNLSASRNSIIRVGSYTLISNNSISKFRLAIRPGEDGNQERFAFVLDEGEPLPQGQESVIPFTVHVSSNIARAVSVAGQQAMEKDLGVRGVYGNNDTILYETGDILAEIPDFNPDLYATGWYSAAIQLSIEVI</sequence>